<sequence>MHRKAHELGLTGFTLGLRQFDRYLAAESTRMRPVTAEVLRAVFGMPATDLLAPAPSTSDADPLGQDASRDHAVAIAAADLSEAPVEQLRAEVRRHARDYAHLAPGSLLPRLLRTRDLAYALLETTRRPRHCATLLAIAGQVCALAATTAYDLGDPDAADDHARAAGIYADIAEQPALTAWVRGTRATIAFWSRRPREALDHVAGGLAHASGTTARRLHAVAARAHALLGSRREALAAVDAAGRCHGADSLATDVGGEFGFPPARLSMCTAAVHLSLGDGDHAALSAQQAIAMYERTPVEQRRFGVLAGASMDLAAARILRDELDGVRDALEPALGLDPARRTARLTERLGGIRGRLASPRFKKSRAAVDLRETIDAFTAGAHL</sequence>
<comment type="caution">
    <text evidence="1">The sequence shown here is derived from an EMBL/GenBank/DDBJ whole genome shotgun (WGS) entry which is preliminary data.</text>
</comment>
<proteinExistence type="predicted"/>
<evidence type="ECO:0000313" key="2">
    <source>
        <dbReference type="Proteomes" id="UP001165079"/>
    </source>
</evidence>
<name>A0A9W6SIU2_9ACTN</name>
<organism evidence="1 2">
    <name type="scientific">Actinorhabdospora filicis</name>
    <dbReference type="NCBI Taxonomy" id="1785913"/>
    <lineage>
        <taxon>Bacteria</taxon>
        <taxon>Bacillati</taxon>
        <taxon>Actinomycetota</taxon>
        <taxon>Actinomycetes</taxon>
        <taxon>Micromonosporales</taxon>
        <taxon>Micromonosporaceae</taxon>
        <taxon>Actinorhabdospora</taxon>
    </lineage>
</organism>
<reference evidence="1" key="1">
    <citation type="submission" date="2023-03" db="EMBL/GenBank/DDBJ databases">
        <title>Actinorhabdospora filicis NBRC 111898.</title>
        <authorList>
            <person name="Ichikawa N."/>
            <person name="Sato H."/>
            <person name="Tonouchi N."/>
        </authorList>
    </citation>
    <scope>NUCLEOTIDE SEQUENCE</scope>
    <source>
        <strain evidence="1">NBRC 111898</strain>
    </source>
</reference>
<gene>
    <name evidence="1" type="ORF">Afil01_15590</name>
</gene>
<dbReference type="Proteomes" id="UP001165079">
    <property type="component" value="Unassembled WGS sequence"/>
</dbReference>
<accession>A0A9W6SIU2</accession>
<keyword evidence="2" id="KW-1185">Reference proteome</keyword>
<evidence type="ECO:0000313" key="1">
    <source>
        <dbReference type="EMBL" id="GLZ76752.1"/>
    </source>
</evidence>
<dbReference type="AlphaFoldDB" id="A0A9W6SIU2"/>
<dbReference type="RefSeq" id="WP_285661913.1">
    <property type="nucleotide sequence ID" value="NZ_BSTX01000001.1"/>
</dbReference>
<dbReference type="EMBL" id="BSTX01000001">
    <property type="protein sequence ID" value="GLZ76752.1"/>
    <property type="molecule type" value="Genomic_DNA"/>
</dbReference>
<protein>
    <submittedName>
        <fullName evidence="1">Uncharacterized protein</fullName>
    </submittedName>
</protein>